<gene>
    <name evidence="1" type="ORF">K4L44_04815</name>
</gene>
<keyword evidence="2" id="KW-1185">Reference proteome</keyword>
<dbReference type="Proteomes" id="UP000826212">
    <property type="component" value="Chromosome"/>
</dbReference>
<organism evidence="1 2">
    <name type="scientific">Halosquirtibacter laminarini</name>
    <dbReference type="NCBI Taxonomy" id="3374600"/>
    <lineage>
        <taxon>Bacteria</taxon>
        <taxon>Pseudomonadati</taxon>
        <taxon>Bacteroidota</taxon>
        <taxon>Bacteroidia</taxon>
        <taxon>Marinilabiliales</taxon>
        <taxon>Prolixibacteraceae</taxon>
        <taxon>Halosquirtibacter</taxon>
    </lineage>
</organism>
<reference evidence="1" key="1">
    <citation type="submission" date="2021-08" db="EMBL/GenBank/DDBJ databases">
        <title>Novel anaerobic bacterium isolated from sea squirt in East Sea, Republic of Korea.</title>
        <authorList>
            <person name="Nguyen T.H."/>
            <person name="Li Z."/>
            <person name="Lee Y.-J."/>
            <person name="Ko J."/>
            <person name="Kim S.-G."/>
        </authorList>
    </citation>
    <scope>NUCLEOTIDE SEQUENCE</scope>
    <source>
        <strain evidence="1">KCTC 25031</strain>
    </source>
</reference>
<name>A0AC61NHL5_9BACT</name>
<evidence type="ECO:0000313" key="1">
    <source>
        <dbReference type="EMBL" id="QZE15157.1"/>
    </source>
</evidence>
<proteinExistence type="predicted"/>
<evidence type="ECO:0000313" key="2">
    <source>
        <dbReference type="Proteomes" id="UP000826212"/>
    </source>
</evidence>
<protein>
    <submittedName>
        <fullName evidence="1">Nitroreductase family protein</fullName>
    </submittedName>
</protein>
<dbReference type="EMBL" id="CP081303">
    <property type="protein sequence ID" value="QZE15157.1"/>
    <property type="molecule type" value="Genomic_DNA"/>
</dbReference>
<sequence>MSTLELLHWKYAKKSFDPNKKIDSNVLHQFKELIESSPTSSSIQPFKIFIVNDDVLREEIKSYTWNREEVSQCSNLLIFACKNSISDNDIEEYISNLSTVQNLTIDISTNYKNMMEGWLHRMSNTEMQQWTTNQTYLTLGVALTAAEKVNIDACPIEGFDPCAVDELLGLRKKGYSCKVMLALGYYSDTQSVNEASINIGSNIFQAAEF</sequence>
<accession>A0AC61NHL5</accession>